<dbReference type="Gene3D" id="1.20.5.2950">
    <property type="match status" value="1"/>
</dbReference>
<organism evidence="2 4">
    <name type="scientific">Candidatus Methanodesulfokora washburnensis</name>
    <dbReference type="NCBI Taxonomy" id="2478471"/>
    <lineage>
        <taxon>Archaea</taxon>
        <taxon>Thermoproteota</taxon>
        <taxon>Candidatus Korarchaeia</taxon>
        <taxon>Candidatus Korarchaeia incertae sedis</taxon>
        <taxon>Candidatus Methanodesulfokora</taxon>
    </lineage>
</organism>
<evidence type="ECO:0000313" key="3">
    <source>
        <dbReference type="EMBL" id="RZN62345.1"/>
    </source>
</evidence>
<dbReference type="Proteomes" id="UP000316217">
    <property type="component" value="Unassembled WGS sequence"/>
</dbReference>
<proteinExistence type="predicted"/>
<accession>A0A429GI43</accession>
<sequence>MPRLVEVLMDAEKKSSNMVEEAKRRAEEIIEEAKKEAERIIEEARRAQVKIDHSTNSDIDSIVEEAKKEAERIKKMLDMRINDVLDILVREVIFGE</sequence>
<dbReference type="Proteomes" id="UP000277582">
    <property type="component" value="Unassembled WGS sequence"/>
</dbReference>
<dbReference type="SUPFAM" id="SSF81573">
    <property type="entry name" value="F1F0 ATP synthase subunit B, membrane domain"/>
    <property type="match status" value="1"/>
</dbReference>
<evidence type="ECO:0008006" key="6">
    <source>
        <dbReference type="Google" id="ProtNLM"/>
    </source>
</evidence>
<dbReference type="AlphaFoldDB" id="A0A429GI43"/>
<evidence type="ECO:0000313" key="2">
    <source>
        <dbReference type="EMBL" id="RSN73550.1"/>
    </source>
</evidence>
<dbReference type="RefSeq" id="WP_125671789.1">
    <property type="nucleotide sequence ID" value="NZ_RCOS01000113.1"/>
</dbReference>
<protein>
    <recommendedName>
        <fullName evidence="6">V-type ATP synthase subunit H</fullName>
    </recommendedName>
</protein>
<dbReference type="EMBL" id="RXII01000048">
    <property type="protein sequence ID" value="RZN62345.1"/>
    <property type="molecule type" value="Genomic_DNA"/>
</dbReference>
<gene>
    <name evidence="2" type="ORF">D6D85_09710</name>
    <name evidence="3" type="ORF">EF810_02995</name>
</gene>
<dbReference type="InterPro" id="IPR028987">
    <property type="entry name" value="ATP_synth_B-like_membr_sf"/>
</dbReference>
<keyword evidence="1" id="KW-0175">Coiled coil</keyword>
<evidence type="ECO:0000313" key="4">
    <source>
        <dbReference type="Proteomes" id="UP000277582"/>
    </source>
</evidence>
<reference evidence="2 4" key="1">
    <citation type="submission" date="2018-10" db="EMBL/GenBank/DDBJ databases">
        <title>Co-occurring genomic capacity for anaerobic methane metabolism and dissimilatory sulfite reduction discovered in the Korarchaeota.</title>
        <authorList>
            <person name="Mckay L.J."/>
            <person name="Dlakic M."/>
            <person name="Fields M.W."/>
            <person name="Delmont T.O."/>
            <person name="Eren A.M."/>
            <person name="Jay Z.J."/>
            <person name="Klingelsmith K.B."/>
            <person name="Rusch D.B."/>
            <person name="Inskeep W.P."/>
        </authorList>
    </citation>
    <scope>NUCLEOTIDE SEQUENCE [LARGE SCALE GENOMIC DNA]</scope>
    <source>
        <strain evidence="2 4">MDKW</strain>
    </source>
</reference>
<feature type="coiled-coil region" evidence="1">
    <location>
        <begin position="12"/>
        <end position="83"/>
    </location>
</feature>
<keyword evidence="4" id="KW-1185">Reference proteome</keyword>
<dbReference type="EMBL" id="RCOS01000113">
    <property type="protein sequence ID" value="RSN73550.1"/>
    <property type="molecule type" value="Genomic_DNA"/>
</dbReference>
<reference evidence="3 5" key="2">
    <citation type="journal article" date="2019" name="Nat. Microbiol.">
        <title>Wide diversity of methane and short-chain alkane metabolisms in uncultured archaea.</title>
        <authorList>
            <person name="Borrel G."/>
            <person name="Adam P.S."/>
            <person name="McKay L.J."/>
            <person name="Chen L.X."/>
            <person name="Sierra-Garcia I.N."/>
            <person name="Sieber C.M."/>
            <person name="Letourneur Q."/>
            <person name="Ghozlane A."/>
            <person name="Andersen G.L."/>
            <person name="Li W.J."/>
            <person name="Hallam S.J."/>
            <person name="Muyzer G."/>
            <person name="de Oliveira V.M."/>
            <person name="Inskeep W.P."/>
            <person name="Banfield J.F."/>
            <person name="Gribaldo S."/>
        </authorList>
    </citation>
    <scope>NUCLEOTIDE SEQUENCE [LARGE SCALE GENOMIC DNA]</scope>
    <source>
        <strain evidence="3">NM4</strain>
    </source>
</reference>
<evidence type="ECO:0000313" key="5">
    <source>
        <dbReference type="Proteomes" id="UP000316217"/>
    </source>
</evidence>
<evidence type="ECO:0000256" key="1">
    <source>
        <dbReference type="SAM" id="Coils"/>
    </source>
</evidence>
<comment type="caution">
    <text evidence="2">The sequence shown here is derived from an EMBL/GenBank/DDBJ whole genome shotgun (WGS) entry which is preliminary data.</text>
</comment>
<name>A0A429GI43_9CREN</name>